<dbReference type="GO" id="GO:0016740">
    <property type="term" value="F:transferase activity"/>
    <property type="evidence" value="ECO:0007669"/>
    <property type="project" value="UniProtKB-KW"/>
</dbReference>
<dbReference type="InterPro" id="IPR011004">
    <property type="entry name" value="Trimer_LpxA-like_sf"/>
</dbReference>
<dbReference type="OrthoDB" id="9803036at2"/>
<dbReference type="InterPro" id="IPR052265">
    <property type="entry name" value="Gamma-CA"/>
</dbReference>
<gene>
    <name evidence="1" type="ORF">SAMN02745218_02030</name>
</gene>
<keyword evidence="1" id="KW-0808">Transferase</keyword>
<evidence type="ECO:0000313" key="1">
    <source>
        <dbReference type="EMBL" id="SHF34980.1"/>
    </source>
</evidence>
<dbReference type="PANTHER" id="PTHR43360">
    <property type="entry name" value="CARBON DIOXIDE CONCENTRATING MECHANISM PROTEIN CCMM"/>
    <property type="match status" value="1"/>
</dbReference>
<evidence type="ECO:0000313" key="2">
    <source>
        <dbReference type="Proteomes" id="UP000184196"/>
    </source>
</evidence>
<dbReference type="Gene3D" id="2.160.10.10">
    <property type="entry name" value="Hexapeptide repeat proteins"/>
    <property type="match status" value="1"/>
</dbReference>
<name>A0A1M5AXP1_9FIRM</name>
<keyword evidence="2" id="KW-1185">Reference proteome</keyword>
<dbReference type="PANTHER" id="PTHR43360:SF1">
    <property type="entry name" value="CARBOXYSOME ASSEMBLY PROTEIN CCMM"/>
    <property type="match status" value="1"/>
</dbReference>
<dbReference type="AlphaFoldDB" id="A0A1M5AXP1"/>
<dbReference type="SUPFAM" id="SSF51161">
    <property type="entry name" value="Trimeric LpxA-like enzymes"/>
    <property type="match status" value="1"/>
</dbReference>
<dbReference type="EMBL" id="FQUW01000024">
    <property type="protein sequence ID" value="SHF34980.1"/>
    <property type="molecule type" value="Genomic_DNA"/>
</dbReference>
<sequence>MLQQAPAVSWKPGGFPVVSASAFVHEMAVLIGEVVIEEGAAVFPCAVLRADEGFPIIIDEYSNVQDGVIIHCLKGGSVTVGKRCSLAHGAIIHGPCVIGDSTFVGFRATVMGSRLGRGCFVGHGALVSGVEIPDGKYIPDRAVVKTPEQVAGLPDVSPEQVSFAAEVLAVNRELCTAYLNLLRRGELCPNKPR</sequence>
<protein>
    <submittedName>
        <fullName evidence="1">Carbonic anhydrase or acetyltransferase, isoleucine patch superfamily</fullName>
    </submittedName>
</protein>
<reference evidence="2" key="1">
    <citation type="submission" date="2016-11" db="EMBL/GenBank/DDBJ databases">
        <authorList>
            <person name="Varghese N."/>
            <person name="Submissions S."/>
        </authorList>
    </citation>
    <scope>NUCLEOTIDE SEQUENCE [LARGE SCALE GENOMIC DNA]</scope>
    <source>
        <strain evidence="2">DSM 11792</strain>
    </source>
</reference>
<organism evidence="1 2">
    <name type="scientific">Desulfofundulus australicus DSM 11792</name>
    <dbReference type="NCBI Taxonomy" id="1121425"/>
    <lineage>
        <taxon>Bacteria</taxon>
        <taxon>Bacillati</taxon>
        <taxon>Bacillota</taxon>
        <taxon>Clostridia</taxon>
        <taxon>Eubacteriales</taxon>
        <taxon>Peptococcaceae</taxon>
        <taxon>Desulfofundulus</taxon>
    </lineage>
</organism>
<proteinExistence type="predicted"/>
<dbReference type="Proteomes" id="UP000184196">
    <property type="component" value="Unassembled WGS sequence"/>
</dbReference>
<accession>A0A1M5AXP1</accession>